<reference evidence="2 3" key="1">
    <citation type="submission" date="2013-04" db="EMBL/GenBank/DDBJ databases">
        <title>Oceanococcus atlanticus 22II-S10r2 Genome Sequencing.</title>
        <authorList>
            <person name="Lai Q."/>
            <person name="Li G."/>
            <person name="Shao Z."/>
        </authorList>
    </citation>
    <scope>NUCLEOTIDE SEQUENCE [LARGE SCALE GENOMIC DNA]</scope>
    <source>
        <strain evidence="2 3">22II-S10r2</strain>
    </source>
</reference>
<dbReference type="AlphaFoldDB" id="A0A1Y1SCU5"/>
<comment type="caution">
    <text evidence="2">The sequence shown here is derived from an EMBL/GenBank/DDBJ whole genome shotgun (WGS) entry which is preliminary data.</text>
</comment>
<dbReference type="SUPFAM" id="SSF54001">
    <property type="entry name" value="Cysteine proteinases"/>
    <property type="match status" value="1"/>
</dbReference>
<dbReference type="InterPro" id="IPR002931">
    <property type="entry name" value="Transglutaminase-like"/>
</dbReference>
<name>A0A1Y1SCU5_9GAMM</name>
<evidence type="ECO:0000313" key="3">
    <source>
        <dbReference type="Proteomes" id="UP000192342"/>
    </source>
</evidence>
<dbReference type="STRING" id="1317117.ATO7_07307"/>
<dbReference type="InterPro" id="IPR038765">
    <property type="entry name" value="Papain-like_cys_pep_sf"/>
</dbReference>
<keyword evidence="3" id="KW-1185">Reference proteome</keyword>
<dbReference type="Pfam" id="PF01841">
    <property type="entry name" value="Transglut_core"/>
    <property type="match status" value="1"/>
</dbReference>
<sequence length="123" mass="13767">MSSDVTQSTYLENGWFINSDHPKIKAFSKQHSGNSRKDKTRSVELYLAVRDLIPYDPYTIRQQPEFLKASSTLAEGRGFCVAKAVLYAAVLRASGIPARIGFADVRNHLTTPHVVVKSFWPVV</sequence>
<accession>A0A1Y1SCU5</accession>
<evidence type="ECO:0000313" key="2">
    <source>
        <dbReference type="EMBL" id="ORE86828.1"/>
    </source>
</evidence>
<dbReference type="EMBL" id="AQQV01000002">
    <property type="protein sequence ID" value="ORE86828.1"/>
    <property type="molecule type" value="Genomic_DNA"/>
</dbReference>
<dbReference type="PANTHER" id="PTHR33490:SF3">
    <property type="entry name" value="CONSERVED INTEGRAL MEMBRANE PROTEIN"/>
    <property type="match status" value="1"/>
</dbReference>
<proteinExistence type="predicted"/>
<evidence type="ECO:0000259" key="1">
    <source>
        <dbReference type="Pfam" id="PF01841"/>
    </source>
</evidence>
<dbReference type="PANTHER" id="PTHR33490">
    <property type="entry name" value="BLR5614 PROTEIN-RELATED"/>
    <property type="match status" value="1"/>
</dbReference>
<organism evidence="2 3">
    <name type="scientific">Oceanococcus atlanticus</name>
    <dbReference type="NCBI Taxonomy" id="1317117"/>
    <lineage>
        <taxon>Bacteria</taxon>
        <taxon>Pseudomonadati</taxon>
        <taxon>Pseudomonadota</taxon>
        <taxon>Gammaproteobacteria</taxon>
        <taxon>Chromatiales</taxon>
        <taxon>Oceanococcaceae</taxon>
        <taxon>Oceanococcus</taxon>
    </lineage>
</organism>
<dbReference type="Gene3D" id="3.10.620.30">
    <property type="match status" value="1"/>
</dbReference>
<dbReference type="OrthoDB" id="4697328at2"/>
<dbReference type="Proteomes" id="UP000192342">
    <property type="component" value="Unassembled WGS sequence"/>
</dbReference>
<feature type="domain" description="Transglutaminase-like" evidence="1">
    <location>
        <begin position="26"/>
        <end position="109"/>
    </location>
</feature>
<protein>
    <recommendedName>
        <fullName evidence="1">Transglutaminase-like domain-containing protein</fullName>
    </recommendedName>
</protein>
<gene>
    <name evidence="2" type="ORF">ATO7_07307</name>
</gene>